<gene>
    <name evidence="7" type="primary">rapZ</name>
    <name evidence="7" type="ORF">J3A84_07845</name>
</gene>
<evidence type="ECO:0000313" key="8">
    <source>
        <dbReference type="Proteomes" id="UP000664218"/>
    </source>
</evidence>
<keyword evidence="2 4" id="KW-0067">ATP-binding</keyword>
<evidence type="ECO:0000313" key="7">
    <source>
        <dbReference type="EMBL" id="MBO1264938.1"/>
    </source>
</evidence>
<dbReference type="InterPro" id="IPR053931">
    <property type="entry name" value="RapZ_C"/>
</dbReference>
<dbReference type="RefSeq" id="WP_207599462.1">
    <property type="nucleotide sequence ID" value="NZ_JAFNJU010000005.1"/>
</dbReference>
<reference evidence="7" key="1">
    <citation type="submission" date="2021-03" db="EMBL/GenBank/DDBJ databases">
        <title>Proteiniclasticum marinus sp. nov., isolated from tidal flat sediment.</title>
        <authorList>
            <person name="Namirimu T."/>
            <person name="Yang J.-A."/>
            <person name="Yang S.-H."/>
            <person name="Kim Y.-J."/>
            <person name="Kwon K.K."/>
        </authorList>
    </citation>
    <scope>NUCLEOTIDE SEQUENCE</scope>
    <source>
        <strain evidence="7">SCR006</strain>
    </source>
</reference>
<sequence>MELVIVTGMSGSGKSVAINALEDLGYYCVDNLPPQFILPFAKLSIGTKGREEKLALVVDARSKDIFTGLQDEIRMLDENSFRYKILFLDASDETLLNRYKETRRKHPLMGSKVTSLEEAIDIERISYETIRSKSDFIIDTTYLSSANLKKEVTSLFSVGDFHTMQIKTVSFGYKYGIPNDADLVFDLRYLPNPYYVAELRDKTGISDDVFNYVMKTDLAKTLFDKLIDLILYLVPLYMEEGKSQLVIAYGCTGGKHRSVSFARRTAEHLSEKGYNVATQHRDIERK</sequence>
<proteinExistence type="inferred from homology"/>
<dbReference type="SUPFAM" id="SSF52540">
    <property type="entry name" value="P-loop containing nucleoside triphosphate hydrolases"/>
    <property type="match status" value="1"/>
</dbReference>
<keyword evidence="1 4" id="KW-0547">Nucleotide-binding</keyword>
<feature type="binding site" evidence="4">
    <location>
        <begin position="59"/>
        <end position="62"/>
    </location>
    <ligand>
        <name>GTP</name>
        <dbReference type="ChEBI" id="CHEBI:37565"/>
    </ligand>
</feature>
<feature type="domain" description="RapZ C-terminal" evidence="6">
    <location>
        <begin position="164"/>
        <end position="284"/>
    </location>
</feature>
<dbReference type="Pfam" id="PF03668">
    <property type="entry name" value="RapZ-like_N"/>
    <property type="match status" value="1"/>
</dbReference>
<evidence type="ECO:0000256" key="4">
    <source>
        <dbReference type="HAMAP-Rule" id="MF_00636"/>
    </source>
</evidence>
<feature type="binding site" evidence="4">
    <location>
        <begin position="8"/>
        <end position="15"/>
    </location>
    <ligand>
        <name>ATP</name>
        <dbReference type="ChEBI" id="CHEBI:30616"/>
    </ligand>
</feature>
<evidence type="ECO:0000256" key="3">
    <source>
        <dbReference type="ARBA" id="ARBA00023134"/>
    </source>
</evidence>
<dbReference type="PANTHER" id="PTHR30448">
    <property type="entry name" value="RNASE ADAPTER PROTEIN RAPZ"/>
    <property type="match status" value="1"/>
</dbReference>
<keyword evidence="8" id="KW-1185">Reference proteome</keyword>
<dbReference type="Pfam" id="PF22740">
    <property type="entry name" value="PapZ_C"/>
    <property type="match status" value="1"/>
</dbReference>
<evidence type="ECO:0000256" key="2">
    <source>
        <dbReference type="ARBA" id="ARBA00022840"/>
    </source>
</evidence>
<dbReference type="AlphaFoldDB" id="A0A939HCT3"/>
<dbReference type="HAMAP" id="MF_00636">
    <property type="entry name" value="RapZ_like"/>
    <property type="match status" value="1"/>
</dbReference>
<dbReference type="GO" id="GO:0005524">
    <property type="term" value="F:ATP binding"/>
    <property type="evidence" value="ECO:0007669"/>
    <property type="project" value="UniProtKB-UniRule"/>
</dbReference>
<protein>
    <submittedName>
        <fullName evidence="7">RNase adapter RapZ</fullName>
    </submittedName>
</protein>
<dbReference type="NCBIfam" id="NF003828">
    <property type="entry name" value="PRK05416.1"/>
    <property type="match status" value="1"/>
</dbReference>
<evidence type="ECO:0000259" key="5">
    <source>
        <dbReference type="Pfam" id="PF03668"/>
    </source>
</evidence>
<evidence type="ECO:0000256" key="1">
    <source>
        <dbReference type="ARBA" id="ARBA00022741"/>
    </source>
</evidence>
<comment type="caution">
    <text evidence="7">The sequence shown here is derived from an EMBL/GenBank/DDBJ whole genome shotgun (WGS) entry which is preliminary data.</text>
</comment>
<accession>A0A939HCT3</accession>
<dbReference type="PANTHER" id="PTHR30448:SF0">
    <property type="entry name" value="RNASE ADAPTER PROTEIN RAPZ"/>
    <property type="match status" value="1"/>
</dbReference>
<name>A0A939HCT3_9CLOT</name>
<dbReference type="EMBL" id="JAFNJU010000005">
    <property type="protein sequence ID" value="MBO1264938.1"/>
    <property type="molecule type" value="Genomic_DNA"/>
</dbReference>
<organism evidence="7 8">
    <name type="scientific">Proteiniclasticum aestuarii</name>
    <dbReference type="NCBI Taxonomy" id="2817862"/>
    <lineage>
        <taxon>Bacteria</taxon>
        <taxon>Bacillati</taxon>
        <taxon>Bacillota</taxon>
        <taxon>Clostridia</taxon>
        <taxon>Eubacteriales</taxon>
        <taxon>Clostridiaceae</taxon>
        <taxon>Proteiniclasticum</taxon>
    </lineage>
</organism>
<dbReference type="GO" id="GO:0005525">
    <property type="term" value="F:GTP binding"/>
    <property type="evidence" value="ECO:0007669"/>
    <property type="project" value="UniProtKB-UniRule"/>
</dbReference>
<keyword evidence="3 4" id="KW-0342">GTP-binding</keyword>
<dbReference type="Gene3D" id="3.40.50.300">
    <property type="entry name" value="P-loop containing nucleotide triphosphate hydrolases"/>
    <property type="match status" value="1"/>
</dbReference>
<dbReference type="InterPro" id="IPR053930">
    <property type="entry name" value="RapZ-like_N"/>
</dbReference>
<dbReference type="Proteomes" id="UP000664218">
    <property type="component" value="Unassembled WGS sequence"/>
</dbReference>
<dbReference type="PIRSF" id="PIRSF005052">
    <property type="entry name" value="P-loopkin"/>
    <property type="match status" value="1"/>
</dbReference>
<dbReference type="InterPro" id="IPR005337">
    <property type="entry name" value="RapZ-like"/>
</dbReference>
<dbReference type="InterPro" id="IPR027417">
    <property type="entry name" value="P-loop_NTPase"/>
</dbReference>
<feature type="domain" description="RapZ-like N-terminal" evidence="5">
    <location>
        <begin position="1"/>
        <end position="156"/>
    </location>
</feature>
<evidence type="ECO:0000259" key="6">
    <source>
        <dbReference type="Pfam" id="PF22740"/>
    </source>
</evidence>